<sequence length="117" mass="13256">MIETLIAVDDPRRKSVPENLDRLKNIDLIWMLVHALKVPEAPMWVGYNSLIIRDNCPKQQIAYLTPINVSPTATNVVLETMKQSQKIAEECNATYMPVTYDLAIAKVAMQLQSTEKL</sequence>
<name>A0A0J7JUS8_LASNI</name>
<comment type="caution">
    <text evidence="1">The sequence shown here is derived from an EMBL/GenBank/DDBJ whole genome shotgun (WGS) entry which is preliminary data.</text>
</comment>
<organism evidence="1 2">
    <name type="scientific">Lasius niger</name>
    <name type="common">Black garden ant</name>
    <dbReference type="NCBI Taxonomy" id="67767"/>
    <lineage>
        <taxon>Eukaryota</taxon>
        <taxon>Metazoa</taxon>
        <taxon>Ecdysozoa</taxon>
        <taxon>Arthropoda</taxon>
        <taxon>Hexapoda</taxon>
        <taxon>Insecta</taxon>
        <taxon>Pterygota</taxon>
        <taxon>Neoptera</taxon>
        <taxon>Endopterygota</taxon>
        <taxon>Hymenoptera</taxon>
        <taxon>Apocrita</taxon>
        <taxon>Aculeata</taxon>
        <taxon>Formicoidea</taxon>
        <taxon>Formicidae</taxon>
        <taxon>Formicinae</taxon>
        <taxon>Lasius</taxon>
        <taxon>Lasius</taxon>
    </lineage>
</organism>
<dbReference type="OrthoDB" id="6767894at2759"/>
<protein>
    <submittedName>
        <fullName evidence="1">Uncharacterized protein</fullName>
    </submittedName>
</protein>
<proteinExistence type="predicted"/>
<dbReference type="Proteomes" id="UP000036403">
    <property type="component" value="Unassembled WGS sequence"/>
</dbReference>
<dbReference type="AlphaFoldDB" id="A0A0J7JUS8"/>
<keyword evidence="2" id="KW-1185">Reference proteome</keyword>
<evidence type="ECO:0000313" key="1">
    <source>
        <dbReference type="EMBL" id="KMQ82013.1"/>
    </source>
</evidence>
<reference evidence="1 2" key="1">
    <citation type="submission" date="2015-04" db="EMBL/GenBank/DDBJ databases">
        <title>Lasius niger genome sequencing.</title>
        <authorList>
            <person name="Konorov E.A."/>
            <person name="Nikitin M.A."/>
            <person name="Kirill M.V."/>
            <person name="Chang P."/>
        </authorList>
    </citation>
    <scope>NUCLEOTIDE SEQUENCE [LARGE SCALE GENOMIC DNA]</scope>
    <source>
        <tissue evidence="1">Whole</tissue>
    </source>
</reference>
<evidence type="ECO:0000313" key="2">
    <source>
        <dbReference type="Proteomes" id="UP000036403"/>
    </source>
</evidence>
<accession>A0A0J7JUS8</accession>
<dbReference type="PaxDb" id="67767-A0A0J7JUS8"/>
<dbReference type="EMBL" id="LBMM01029317">
    <property type="protein sequence ID" value="KMQ82013.1"/>
    <property type="molecule type" value="Genomic_DNA"/>
</dbReference>
<dbReference type="STRING" id="67767.A0A0J7JUS8"/>
<gene>
    <name evidence="1" type="ORF">RF55_24485</name>
</gene>